<keyword evidence="2" id="KW-1185">Reference proteome</keyword>
<protein>
    <submittedName>
        <fullName evidence="1">Uncharacterized protein</fullName>
    </submittedName>
</protein>
<comment type="caution">
    <text evidence="1">The sequence shown here is derived from an EMBL/GenBank/DDBJ whole genome shotgun (WGS) entry which is preliminary data.</text>
</comment>
<evidence type="ECO:0000313" key="2">
    <source>
        <dbReference type="Proteomes" id="UP001565236"/>
    </source>
</evidence>
<reference evidence="1 2" key="1">
    <citation type="submission" date="2024-03" db="EMBL/GenBank/DDBJ databases">
        <title>Mouse gut bacterial collection (mGBC) of GemPharmatech.</title>
        <authorList>
            <person name="He Y."/>
            <person name="Dong L."/>
            <person name="Wu D."/>
            <person name="Gao X."/>
            <person name="Lin Z."/>
        </authorList>
    </citation>
    <scope>NUCLEOTIDE SEQUENCE [LARGE SCALE GENOMIC DNA]</scope>
    <source>
        <strain evidence="1 2">15-30</strain>
    </source>
</reference>
<accession>A0ABV4DR14</accession>
<evidence type="ECO:0000313" key="1">
    <source>
        <dbReference type="EMBL" id="MEY8661574.1"/>
    </source>
</evidence>
<name>A0ABV4DR14_9LACO</name>
<dbReference type="EMBL" id="JBCLUF010000003">
    <property type="protein sequence ID" value="MEY8661574.1"/>
    <property type="molecule type" value="Genomic_DNA"/>
</dbReference>
<sequence length="325" mass="38173">MTDLTEFLLENNTYLSLDGNNMIYKIPAVDNMGKKLPNYIILYCIDTKDIIEGASHPNMVMLGLYNQATQTVLRRSQYLWQEYDLSVNHTVCIAEYRNVVAEIKGKVYDSINRIGEKRASSVNSTIKINSILRKSEKKYREAALKSIMADLEGNIDDCADKLSKEWELEVSLVDITQYLNTLSDKIIIENFRKHPNYNYYENICNEEYFEYRLIQTYKRRILGIKTYAKEQNVLSLYQQLLPFKYAKNLKVEYCKNGQSMTFHIRNLRPYDIIDLCNEGLSSWCIKSVKQRDTFEKLMGDRCDIEFKYISKITYGAKVVYEHLIR</sequence>
<dbReference type="Proteomes" id="UP001565236">
    <property type="component" value="Unassembled WGS sequence"/>
</dbReference>
<gene>
    <name evidence="1" type="ORF">AALT52_01500</name>
</gene>
<organism evidence="1 2">
    <name type="scientific">Ligilactobacillus faecis</name>
    <dbReference type="NCBI Taxonomy" id="762833"/>
    <lineage>
        <taxon>Bacteria</taxon>
        <taxon>Bacillati</taxon>
        <taxon>Bacillota</taxon>
        <taxon>Bacilli</taxon>
        <taxon>Lactobacillales</taxon>
        <taxon>Lactobacillaceae</taxon>
        <taxon>Ligilactobacillus</taxon>
    </lineage>
</organism>
<proteinExistence type="predicted"/>
<dbReference type="RefSeq" id="WP_369940466.1">
    <property type="nucleotide sequence ID" value="NZ_JBCLUF010000003.1"/>
</dbReference>